<evidence type="ECO:0000313" key="3">
    <source>
        <dbReference type="Proteomes" id="UP001168990"/>
    </source>
</evidence>
<accession>A0AA39FHS0</accession>
<dbReference type="InterPro" id="IPR005135">
    <property type="entry name" value="Endo/exonuclease/phosphatase"/>
</dbReference>
<dbReference type="SUPFAM" id="SSF56219">
    <property type="entry name" value="DNase I-like"/>
    <property type="match status" value="1"/>
</dbReference>
<keyword evidence="3" id="KW-1185">Reference proteome</keyword>
<reference evidence="2" key="1">
    <citation type="journal article" date="2023" name="bioRxiv">
        <title>Scaffold-level genome assemblies of two parasitoid biocontrol wasps reveal the parthenogenesis mechanism and an associated novel virus.</title>
        <authorList>
            <person name="Inwood S."/>
            <person name="Skelly J."/>
            <person name="Guhlin J."/>
            <person name="Harrop T."/>
            <person name="Goldson S."/>
            <person name="Dearden P."/>
        </authorList>
    </citation>
    <scope>NUCLEOTIDE SEQUENCE</scope>
    <source>
        <strain evidence="2">Irish</strain>
        <tissue evidence="2">Whole body</tissue>
    </source>
</reference>
<sequence>MNFENKGLETIIAGDFNAHNTLWNCQNTDSNGEILFEIKNNKDILSSNSVIDNLDETGFLNDLTDIFNSEIIVKADFVHHSTFTTKEFLEEDVSQNEMFQTKVLY</sequence>
<dbReference type="AlphaFoldDB" id="A0AA39FHS0"/>
<dbReference type="InterPro" id="IPR036691">
    <property type="entry name" value="Endo/exonu/phosph_ase_sf"/>
</dbReference>
<gene>
    <name evidence="2" type="ORF">PV328_010380</name>
</gene>
<name>A0AA39FHS0_9HYME</name>
<reference evidence="2" key="2">
    <citation type="submission" date="2023-03" db="EMBL/GenBank/DDBJ databases">
        <authorList>
            <person name="Inwood S.N."/>
            <person name="Skelly J.G."/>
            <person name="Guhlin J."/>
            <person name="Harrop T.W.R."/>
            <person name="Goldson S.G."/>
            <person name="Dearden P.K."/>
        </authorList>
    </citation>
    <scope>NUCLEOTIDE SEQUENCE</scope>
    <source>
        <strain evidence="2">Irish</strain>
        <tissue evidence="2">Whole body</tissue>
    </source>
</reference>
<dbReference type="Pfam" id="PF14529">
    <property type="entry name" value="Exo_endo_phos_2"/>
    <property type="match status" value="1"/>
</dbReference>
<organism evidence="2 3">
    <name type="scientific">Microctonus aethiopoides</name>
    <dbReference type="NCBI Taxonomy" id="144406"/>
    <lineage>
        <taxon>Eukaryota</taxon>
        <taxon>Metazoa</taxon>
        <taxon>Ecdysozoa</taxon>
        <taxon>Arthropoda</taxon>
        <taxon>Hexapoda</taxon>
        <taxon>Insecta</taxon>
        <taxon>Pterygota</taxon>
        <taxon>Neoptera</taxon>
        <taxon>Endopterygota</taxon>
        <taxon>Hymenoptera</taxon>
        <taxon>Apocrita</taxon>
        <taxon>Ichneumonoidea</taxon>
        <taxon>Braconidae</taxon>
        <taxon>Euphorinae</taxon>
        <taxon>Microctonus</taxon>
    </lineage>
</organism>
<dbReference type="Proteomes" id="UP001168990">
    <property type="component" value="Unassembled WGS sequence"/>
</dbReference>
<protein>
    <recommendedName>
        <fullName evidence="1">Endonuclease/exonuclease/phosphatase domain-containing protein</fullName>
    </recommendedName>
</protein>
<evidence type="ECO:0000259" key="1">
    <source>
        <dbReference type="Pfam" id="PF14529"/>
    </source>
</evidence>
<dbReference type="EMBL" id="JAQQBS010000004">
    <property type="protein sequence ID" value="KAK0169738.1"/>
    <property type="molecule type" value="Genomic_DNA"/>
</dbReference>
<comment type="caution">
    <text evidence="2">The sequence shown here is derived from an EMBL/GenBank/DDBJ whole genome shotgun (WGS) entry which is preliminary data.</text>
</comment>
<evidence type="ECO:0000313" key="2">
    <source>
        <dbReference type="EMBL" id="KAK0169738.1"/>
    </source>
</evidence>
<feature type="domain" description="Endonuclease/exonuclease/phosphatase" evidence="1">
    <location>
        <begin position="9"/>
        <end position="45"/>
    </location>
</feature>
<proteinExistence type="predicted"/>
<dbReference type="Gene3D" id="3.60.10.10">
    <property type="entry name" value="Endonuclease/exonuclease/phosphatase"/>
    <property type="match status" value="1"/>
</dbReference>
<dbReference type="GO" id="GO:0003824">
    <property type="term" value="F:catalytic activity"/>
    <property type="evidence" value="ECO:0007669"/>
    <property type="project" value="InterPro"/>
</dbReference>